<dbReference type="InterPro" id="IPR038309">
    <property type="entry name" value="Rsd/AlgQ_sf"/>
</dbReference>
<evidence type="ECO:0000313" key="5">
    <source>
        <dbReference type="Proteomes" id="UP000199527"/>
    </source>
</evidence>
<dbReference type="NCBIfam" id="NF008723">
    <property type="entry name" value="PRK11718.1"/>
    <property type="match status" value="1"/>
</dbReference>
<dbReference type="OrthoDB" id="5567237at2"/>
<evidence type="ECO:0000313" key="4">
    <source>
        <dbReference type="EMBL" id="SDI43264.1"/>
    </source>
</evidence>
<keyword evidence="2 3" id="KW-0804">Transcription</keyword>
<dbReference type="Pfam" id="PF04353">
    <property type="entry name" value="Rsd_AlgQ"/>
    <property type="match status" value="1"/>
</dbReference>
<comment type="similarity">
    <text evidence="3">Belongs to the Rsd/AlgQ family.</text>
</comment>
<dbReference type="AlphaFoldDB" id="A0A1G8KIM8"/>
<evidence type="ECO:0000256" key="1">
    <source>
        <dbReference type="ARBA" id="ARBA00023015"/>
    </source>
</evidence>
<name>A0A1G8KIM8_9GAMM</name>
<dbReference type="Gene3D" id="1.20.120.1370">
    <property type="entry name" value="Regulator of RNA polymerase sigma(70) subunit, domain 4"/>
    <property type="match status" value="1"/>
</dbReference>
<dbReference type="RefSeq" id="WP_090361077.1">
    <property type="nucleotide sequence ID" value="NZ_FNEM01000001.1"/>
</dbReference>
<sequence>MLTRLQRAEDEWGGKNKLIDQWLQNRRTLLIHYFKLANLPPYDNKDSSLPEPEGVHSFCNMLVDYVSEGHFEVYDQVVSECEKHSDDSRQVASSLVPQIAKSTDVALDFNDKFGTKLTSEDERMLELDEELSRLGQAMEERFAYEDQLLDTLHKKVTAELQTNP</sequence>
<gene>
    <name evidence="4" type="ORF">SAMN04488540_101387</name>
</gene>
<keyword evidence="5" id="KW-1185">Reference proteome</keyword>
<protein>
    <submittedName>
        <fullName evidence="4">Regulator of RpoD, Rsd/AlgQ</fullName>
    </submittedName>
</protein>
<organism evidence="4 5">
    <name type="scientific">Ferrimonas sediminum</name>
    <dbReference type="NCBI Taxonomy" id="718193"/>
    <lineage>
        <taxon>Bacteria</taxon>
        <taxon>Pseudomonadati</taxon>
        <taxon>Pseudomonadota</taxon>
        <taxon>Gammaproteobacteria</taxon>
        <taxon>Alteromonadales</taxon>
        <taxon>Ferrimonadaceae</taxon>
        <taxon>Ferrimonas</taxon>
    </lineage>
</organism>
<keyword evidence="1 3" id="KW-0805">Transcription regulation</keyword>
<evidence type="ECO:0000256" key="2">
    <source>
        <dbReference type="ARBA" id="ARBA00023163"/>
    </source>
</evidence>
<dbReference type="InterPro" id="IPR007448">
    <property type="entry name" value="Sigma70_reg_Rsd_AlgQ"/>
</dbReference>
<reference evidence="5" key="1">
    <citation type="submission" date="2016-10" db="EMBL/GenBank/DDBJ databases">
        <authorList>
            <person name="Varghese N."/>
            <person name="Submissions S."/>
        </authorList>
    </citation>
    <scope>NUCLEOTIDE SEQUENCE [LARGE SCALE GENOMIC DNA]</scope>
    <source>
        <strain evidence="5">DSM 23317</strain>
    </source>
</reference>
<dbReference type="EMBL" id="FNEM01000001">
    <property type="protein sequence ID" value="SDI43264.1"/>
    <property type="molecule type" value="Genomic_DNA"/>
</dbReference>
<evidence type="ECO:0000256" key="3">
    <source>
        <dbReference type="RuleBase" id="RU004409"/>
    </source>
</evidence>
<dbReference type="Proteomes" id="UP000199527">
    <property type="component" value="Unassembled WGS sequence"/>
</dbReference>
<dbReference type="GO" id="GO:0006355">
    <property type="term" value="P:regulation of DNA-templated transcription"/>
    <property type="evidence" value="ECO:0007669"/>
    <property type="project" value="InterPro"/>
</dbReference>
<proteinExistence type="inferred from homology"/>
<dbReference type="PIRSF" id="PIRSF016548">
    <property type="entry name" value="Rsd_AlgQ"/>
    <property type="match status" value="1"/>
</dbReference>
<accession>A0A1G8KIM8</accession>